<dbReference type="AlphaFoldDB" id="A0AA38LBK9"/>
<organism evidence="2 3">
    <name type="scientific">Taxus chinensis</name>
    <name type="common">Chinese yew</name>
    <name type="synonym">Taxus wallichiana var. chinensis</name>
    <dbReference type="NCBI Taxonomy" id="29808"/>
    <lineage>
        <taxon>Eukaryota</taxon>
        <taxon>Viridiplantae</taxon>
        <taxon>Streptophyta</taxon>
        <taxon>Embryophyta</taxon>
        <taxon>Tracheophyta</taxon>
        <taxon>Spermatophyta</taxon>
        <taxon>Pinopsida</taxon>
        <taxon>Pinidae</taxon>
        <taxon>Conifers II</taxon>
        <taxon>Cupressales</taxon>
        <taxon>Taxaceae</taxon>
        <taxon>Taxus</taxon>
    </lineage>
</organism>
<evidence type="ECO:0000259" key="1">
    <source>
        <dbReference type="Pfam" id="PF13961"/>
    </source>
</evidence>
<sequence>YCCRSVKMDKLNHIEKFDGKDFHTWKFRTQLVLINKDLWEIVDDKTKKPSDADEAEKWESKDRK</sequence>
<protein>
    <recommendedName>
        <fullName evidence="1">DUF4219 domain-containing protein</fullName>
    </recommendedName>
</protein>
<keyword evidence="3" id="KW-1185">Reference proteome</keyword>
<feature type="non-terminal residue" evidence="2">
    <location>
        <position position="64"/>
    </location>
</feature>
<feature type="non-terminal residue" evidence="2">
    <location>
        <position position="1"/>
    </location>
</feature>
<dbReference type="Pfam" id="PF13961">
    <property type="entry name" value="DUF4219"/>
    <property type="match status" value="1"/>
</dbReference>
<name>A0AA38LBK9_TAXCH</name>
<comment type="caution">
    <text evidence="2">The sequence shown here is derived from an EMBL/GenBank/DDBJ whole genome shotgun (WGS) entry which is preliminary data.</text>
</comment>
<feature type="domain" description="DUF4219" evidence="1">
    <location>
        <begin position="17"/>
        <end position="42"/>
    </location>
</feature>
<dbReference type="Proteomes" id="UP000824469">
    <property type="component" value="Unassembled WGS sequence"/>
</dbReference>
<dbReference type="InterPro" id="IPR025314">
    <property type="entry name" value="DUF4219"/>
</dbReference>
<gene>
    <name evidence="2" type="ORF">KI387_023229</name>
</gene>
<reference evidence="2 3" key="1">
    <citation type="journal article" date="2021" name="Nat. Plants">
        <title>The Taxus genome provides insights into paclitaxel biosynthesis.</title>
        <authorList>
            <person name="Xiong X."/>
            <person name="Gou J."/>
            <person name="Liao Q."/>
            <person name="Li Y."/>
            <person name="Zhou Q."/>
            <person name="Bi G."/>
            <person name="Li C."/>
            <person name="Du R."/>
            <person name="Wang X."/>
            <person name="Sun T."/>
            <person name="Guo L."/>
            <person name="Liang H."/>
            <person name="Lu P."/>
            <person name="Wu Y."/>
            <person name="Zhang Z."/>
            <person name="Ro D.K."/>
            <person name="Shang Y."/>
            <person name="Huang S."/>
            <person name="Yan J."/>
        </authorList>
    </citation>
    <scope>NUCLEOTIDE SEQUENCE [LARGE SCALE GENOMIC DNA]</scope>
    <source>
        <strain evidence="2">Ta-2019</strain>
    </source>
</reference>
<evidence type="ECO:0000313" key="3">
    <source>
        <dbReference type="Proteomes" id="UP000824469"/>
    </source>
</evidence>
<accession>A0AA38LBK9</accession>
<proteinExistence type="predicted"/>
<dbReference type="EMBL" id="JAHRHJ020000005">
    <property type="protein sequence ID" value="KAH9314602.1"/>
    <property type="molecule type" value="Genomic_DNA"/>
</dbReference>
<evidence type="ECO:0000313" key="2">
    <source>
        <dbReference type="EMBL" id="KAH9314602.1"/>
    </source>
</evidence>